<comment type="similarity">
    <text evidence="1">Belongs to the PrpD family.</text>
</comment>
<evidence type="ECO:0000259" key="4">
    <source>
        <dbReference type="Pfam" id="PF19305"/>
    </source>
</evidence>
<evidence type="ECO:0000259" key="3">
    <source>
        <dbReference type="Pfam" id="PF03972"/>
    </source>
</evidence>
<dbReference type="AlphaFoldDB" id="A0AA38VE20"/>
<dbReference type="SUPFAM" id="SSF103378">
    <property type="entry name" value="2-methylcitrate dehydratase PrpD"/>
    <property type="match status" value="1"/>
</dbReference>
<evidence type="ECO:0000313" key="5">
    <source>
        <dbReference type="EMBL" id="KAJ9143310.1"/>
    </source>
</evidence>
<reference evidence="5" key="1">
    <citation type="submission" date="2022-07" db="EMBL/GenBank/DDBJ databases">
        <title>Fungi with potential for degradation of polypropylene.</title>
        <authorList>
            <person name="Gostincar C."/>
        </authorList>
    </citation>
    <scope>NUCLEOTIDE SEQUENCE</scope>
    <source>
        <strain evidence="5">EXF-13308</strain>
    </source>
</reference>
<dbReference type="InterPro" id="IPR042183">
    <property type="entry name" value="MmgE/PrpD_sf_1"/>
</dbReference>
<organism evidence="5 6">
    <name type="scientific">Pleurostoma richardsiae</name>
    <dbReference type="NCBI Taxonomy" id="41990"/>
    <lineage>
        <taxon>Eukaryota</taxon>
        <taxon>Fungi</taxon>
        <taxon>Dikarya</taxon>
        <taxon>Ascomycota</taxon>
        <taxon>Pezizomycotina</taxon>
        <taxon>Sordariomycetes</taxon>
        <taxon>Sordariomycetidae</taxon>
        <taxon>Calosphaeriales</taxon>
        <taxon>Pleurostomataceae</taxon>
        <taxon>Pleurostoma</taxon>
    </lineage>
</organism>
<evidence type="ECO:0000256" key="2">
    <source>
        <dbReference type="ARBA" id="ARBA00023239"/>
    </source>
</evidence>
<evidence type="ECO:0000313" key="6">
    <source>
        <dbReference type="Proteomes" id="UP001174694"/>
    </source>
</evidence>
<dbReference type="GO" id="GO:0047547">
    <property type="term" value="F:2-methylcitrate dehydratase activity"/>
    <property type="evidence" value="ECO:0007669"/>
    <property type="project" value="InterPro"/>
</dbReference>
<keyword evidence="6" id="KW-1185">Reference proteome</keyword>
<protein>
    <submittedName>
        <fullName evidence="5">2-methylcitrate dehydratase</fullName>
    </submittedName>
</protein>
<dbReference type="Proteomes" id="UP001174694">
    <property type="component" value="Unassembled WGS sequence"/>
</dbReference>
<dbReference type="InterPro" id="IPR012705">
    <property type="entry name" value="2Me_IsoCit_deHydtase_PrpD"/>
</dbReference>
<comment type="caution">
    <text evidence="5">The sequence shown here is derived from an EMBL/GenBank/DDBJ whole genome shotgun (WGS) entry which is preliminary data.</text>
</comment>
<gene>
    <name evidence="5" type="ORF">NKR23_g6647</name>
</gene>
<dbReference type="PANTHER" id="PTHR16943">
    <property type="entry name" value="2-METHYLCITRATE DEHYDRATASE-RELATED"/>
    <property type="match status" value="1"/>
</dbReference>
<dbReference type="EMBL" id="JANBVO010000019">
    <property type="protein sequence ID" value="KAJ9143310.1"/>
    <property type="molecule type" value="Genomic_DNA"/>
</dbReference>
<dbReference type="Gene3D" id="1.10.4100.10">
    <property type="entry name" value="2-methylcitrate dehydratase PrpD"/>
    <property type="match status" value="1"/>
</dbReference>
<dbReference type="NCBIfam" id="TIGR02330">
    <property type="entry name" value="prpD"/>
    <property type="match status" value="1"/>
</dbReference>
<feature type="domain" description="MmgE/PrpD N-terminal" evidence="3">
    <location>
        <begin position="13"/>
        <end position="276"/>
    </location>
</feature>
<sequence length="501" mass="54252">MATGHAEYDAIIQDIVEYVYHGQINSESAYTRARLALLDALGCAIETLHLSPDCRVLVGPVIPGTLVPGGVRIPGTGYIVDPLKGAFDLGSLIRYLDHNDAYAGAEWGHPSDNLGAILSVADWLSQQHAAEGQPRVTLHTVLTAQIKAYEIQGILQQTNAFNARGLDHVILVKVASTAVVVWMLGLPESAALSAVSHAWIDGHPLRTYRQSPNAGPRKGWAAGDACMRAVHLALLTQRAGRLNRGTSSWLGGAAVGVPTAITAPRWGFSDALYGGKAITRGYAYGSRVVETVLFKLITAEGHGISTVEAAAKVATMLRARQLVAERDVRAIRIRTQKPAVIIIDKTGPLRNNADRDHSLQYMVAVTLLKQAVVDTADYLDDSPWATDPRVDALRKKMTVTEDAGFTAGYYDPEVRSVASAIEVQLDSGEVLDEVVVEFPIGHHKRAETLDGVMAKFRRNMSSMFAPEEVERVIQAAHTDDLTVAEFMALFARPEKATRTKL</sequence>
<dbReference type="InterPro" id="IPR045337">
    <property type="entry name" value="MmgE_PrpD_C"/>
</dbReference>
<keyword evidence="2" id="KW-0456">Lyase</keyword>
<name>A0AA38VE20_9PEZI</name>
<dbReference type="GO" id="GO:0005739">
    <property type="term" value="C:mitochondrion"/>
    <property type="evidence" value="ECO:0007669"/>
    <property type="project" value="TreeGrafter"/>
</dbReference>
<dbReference type="Pfam" id="PF19305">
    <property type="entry name" value="MmgE_PrpD_C"/>
    <property type="match status" value="1"/>
</dbReference>
<feature type="domain" description="MmgE/PrpD C-terminal" evidence="4">
    <location>
        <begin position="299"/>
        <end position="475"/>
    </location>
</feature>
<dbReference type="Gene3D" id="3.30.1330.120">
    <property type="entry name" value="2-methylcitrate dehydratase PrpD"/>
    <property type="match status" value="1"/>
</dbReference>
<dbReference type="InterPro" id="IPR042188">
    <property type="entry name" value="MmgE/PrpD_sf_2"/>
</dbReference>
<dbReference type="InterPro" id="IPR005656">
    <property type="entry name" value="MmgE_PrpD"/>
</dbReference>
<proteinExistence type="inferred from homology"/>
<dbReference type="InterPro" id="IPR045336">
    <property type="entry name" value="MmgE_PrpD_N"/>
</dbReference>
<accession>A0AA38VE20</accession>
<evidence type="ECO:0000256" key="1">
    <source>
        <dbReference type="ARBA" id="ARBA00006174"/>
    </source>
</evidence>
<dbReference type="GO" id="GO:0051537">
    <property type="term" value="F:2 iron, 2 sulfur cluster binding"/>
    <property type="evidence" value="ECO:0007669"/>
    <property type="project" value="InterPro"/>
</dbReference>
<dbReference type="Pfam" id="PF03972">
    <property type="entry name" value="MmgE_PrpD_N"/>
    <property type="match status" value="1"/>
</dbReference>
<dbReference type="InterPro" id="IPR036148">
    <property type="entry name" value="MmgE/PrpD_sf"/>
</dbReference>
<dbReference type="GO" id="GO:0019679">
    <property type="term" value="P:propionate metabolic process, methylcitrate cycle"/>
    <property type="evidence" value="ECO:0007669"/>
    <property type="project" value="InterPro"/>
</dbReference>
<dbReference type="PANTHER" id="PTHR16943:SF15">
    <property type="entry name" value="DEHYDRATASE (PRPD), PUTATIVE-RELATED"/>
    <property type="match status" value="1"/>
</dbReference>